<sequence>MDNKFLNFTTIEGDVGRRLDKMFGVKPSFLRVEPGHCLLPPQFVFHGANIRDMEIYDDDVWMISYPRTGSHWAQEMVWCIANNFDYKSAETLFLLRNPLLEASSLMVTGDSVEWFSKMGDSVKYVMKMQRPRYVKSHLPFDLLPQQIHQKKPKVIYVARNPKDTCVSFYHYCKKFHNIVGSFEEFADLFLDDSIPLTPFWNHVLKFWAIRDQENVLFLTYEGMKKDQKETIRRTAEFLGKTATEEQIADLCEHLKFTKMAVNPAINMELIVPQKDVPENDKFIRKGRVGDWKNYMSEGLSQRFDKWTEKHSGGSGLDFDKQTILYDED</sequence>
<dbReference type="KEGG" id="bvk:117230615"/>
<dbReference type="Proteomes" id="UP000504631">
    <property type="component" value="Unplaced"/>
</dbReference>
<dbReference type="Gene3D" id="3.40.50.300">
    <property type="entry name" value="P-loop containing nucleotide triphosphate hydrolases"/>
    <property type="match status" value="1"/>
</dbReference>
<name>A0A6J3JTP7_9HYME</name>
<dbReference type="GO" id="GO:0008146">
    <property type="term" value="F:sulfotransferase activity"/>
    <property type="evidence" value="ECO:0007669"/>
    <property type="project" value="InterPro"/>
</dbReference>
<feature type="domain" description="Sulfotransferase" evidence="3">
    <location>
        <begin position="57"/>
        <end position="314"/>
    </location>
</feature>
<evidence type="ECO:0000259" key="3">
    <source>
        <dbReference type="Pfam" id="PF00685"/>
    </source>
</evidence>
<dbReference type="CTD" id="6761"/>
<protein>
    <submittedName>
        <fullName evidence="5">Luciferin sulfotransferase-like</fullName>
    </submittedName>
</protein>
<keyword evidence="2" id="KW-0808">Transferase</keyword>
<evidence type="ECO:0000313" key="5">
    <source>
        <dbReference type="RefSeq" id="XP_033344118.1"/>
    </source>
</evidence>
<reference evidence="5" key="1">
    <citation type="submission" date="2025-08" db="UniProtKB">
        <authorList>
            <consortium name="RefSeq"/>
        </authorList>
    </citation>
    <scope>IDENTIFICATION</scope>
    <source>
        <tissue evidence="5">Muscle</tissue>
    </source>
</reference>
<dbReference type="InterPro" id="IPR000863">
    <property type="entry name" value="Sulfotransferase_dom"/>
</dbReference>
<gene>
    <name evidence="5" type="primary">LOC117230615</name>
</gene>
<proteinExistence type="inferred from homology"/>
<dbReference type="Pfam" id="PF00685">
    <property type="entry name" value="Sulfotransfer_1"/>
    <property type="match status" value="1"/>
</dbReference>
<dbReference type="GeneID" id="117230615"/>
<keyword evidence="4" id="KW-1185">Reference proteome</keyword>
<accession>A0A6J3JTP7</accession>
<evidence type="ECO:0000256" key="1">
    <source>
        <dbReference type="ARBA" id="ARBA00005771"/>
    </source>
</evidence>
<dbReference type="AlphaFoldDB" id="A0A6J3JTP7"/>
<dbReference type="InterPro" id="IPR027417">
    <property type="entry name" value="P-loop_NTPase"/>
</dbReference>
<dbReference type="SUPFAM" id="SSF52540">
    <property type="entry name" value="P-loop containing nucleoside triphosphate hydrolases"/>
    <property type="match status" value="1"/>
</dbReference>
<evidence type="ECO:0000313" key="4">
    <source>
        <dbReference type="Proteomes" id="UP000504631"/>
    </source>
</evidence>
<dbReference type="PANTHER" id="PTHR11783">
    <property type="entry name" value="SULFOTRANSFERASE SULT"/>
    <property type="match status" value="1"/>
</dbReference>
<comment type="similarity">
    <text evidence="1">Belongs to the sulfotransferase 1 family.</text>
</comment>
<evidence type="ECO:0000256" key="2">
    <source>
        <dbReference type="ARBA" id="ARBA00022679"/>
    </source>
</evidence>
<organism evidence="4 5">
    <name type="scientific">Bombus vosnesenskii</name>
    <dbReference type="NCBI Taxonomy" id="207650"/>
    <lineage>
        <taxon>Eukaryota</taxon>
        <taxon>Metazoa</taxon>
        <taxon>Ecdysozoa</taxon>
        <taxon>Arthropoda</taxon>
        <taxon>Hexapoda</taxon>
        <taxon>Insecta</taxon>
        <taxon>Pterygota</taxon>
        <taxon>Neoptera</taxon>
        <taxon>Endopterygota</taxon>
        <taxon>Hymenoptera</taxon>
        <taxon>Apocrita</taxon>
        <taxon>Aculeata</taxon>
        <taxon>Apoidea</taxon>
        <taxon>Anthophila</taxon>
        <taxon>Apidae</taxon>
        <taxon>Bombus</taxon>
        <taxon>Pyrobombus</taxon>
    </lineage>
</organism>
<dbReference type="RefSeq" id="XP_033344118.1">
    <property type="nucleotide sequence ID" value="XM_033488227.1"/>
</dbReference>